<sequence>MSEHFLADQPEKSASNEDEQQALIDFNIQLDAKPDALPVTAAKDALKATAAAAMQETDRASNSLETTKDSPERARVDSAQQSSESVPQLPPDQRSRPGSGPSSPPLRLKTDSTQSDLRSPPSEDTIANSPTLRKHAIPIEEGTANTLPAVQPTSPTDQAATSPISQSLPSFRQLTGQLTELAEVATQQDPRVPPAPQHQHSHSFGSAPAQSPMMPYYTPFTNSAQASPTTYHGFGPRSPTSTISESHHYGSPQQYATAAYYPDRRRSSALTEPGPPPFPPPVPSLPSNSSGESHGHAGSSTDGYSTAQTTPIDPAVPIDGMQRPMLPPPPGMSVIPAGGFKCDYPGCNAVPFQTQYLLRNVHSQNRPHYCPVKECPRSEGGKGFKRKNEMIRHGLVHNSPGYICPFCPDREHRYPRPDNLQRHVRVHHVDKDRDDPALREVLAQRQEGADLAFTNAERQDAERRVGQSSKLEAIAWRVSSAAGRANRETLEKMPIRLACAEAHKARYGGAVVIPLTASGNAASDPADLWDPACVTLIDWWVRNGEREREQCTGERHQVHRVRDNEGEGTPGRDKRLRLTRMAIAITDTPPSEQTRAPRASRRATSYYNTFQTSCAVSNDPPPSYAVASRQPPMEKVHHAREPLPEYSCTVGVEAKLLFNLESTSPLHGASEGEWREVYAVVRGTMISFHTLKDARPAKLLRSYTLQHAEVGLASDAQHTVLLPQSRLAYFVPSGARRRAWQKDPDMFKAVPHTIMRLRAETDQILLADPQEERINQFIYTLSAGIDIALAIDERSIPRQCTVPRRRRRQRTTNHGDLDDPALLAEQERIFRHMYPAFSSAATPELQRATTADSNIGPTTPTREEDEVDLSMFREEAPASAVNTPASERPARPDTARQMTSNALRSTFANDMIYATPATNFDSERKWHPPHLRSPAQVQRYIRRCMPVLLADSVRASEIVIVDGRRMRINWRMELMEEWELQPPSYKAHNFEHLNGTELTRTQSHRSLTGDRSETGNSSSSVLHISRVEAGMEHLQLSKVFTADKPSTNTTTSQTADSDSDVHHSPQQVAQVQGIVFCF</sequence>
<feature type="domain" description="C2H2-type" evidence="2">
    <location>
        <begin position="402"/>
        <end position="427"/>
    </location>
</feature>
<evidence type="ECO:0000313" key="4">
    <source>
        <dbReference type="Proteomes" id="UP000073492"/>
    </source>
</evidence>
<proteinExistence type="predicted"/>
<evidence type="ECO:0000259" key="2">
    <source>
        <dbReference type="SMART" id="SM00355"/>
    </source>
</evidence>
<dbReference type="PANTHER" id="PTHR37283:SF1">
    <property type="entry name" value="PH DOMAIN-CONTAINING PROTEIN YHR131C"/>
    <property type="match status" value="1"/>
</dbReference>
<accession>A0A139IW78</accession>
<keyword evidence="4" id="KW-1185">Reference proteome</keyword>
<dbReference type="InterPro" id="IPR013087">
    <property type="entry name" value="Znf_C2H2_type"/>
</dbReference>
<feature type="region of interest" description="Disordered" evidence="1">
    <location>
        <begin position="1"/>
        <end position="20"/>
    </location>
</feature>
<feature type="compositionally biased region" description="Polar residues" evidence="1">
    <location>
        <begin position="847"/>
        <end position="860"/>
    </location>
</feature>
<gene>
    <name evidence="3" type="ORF">AC579_8778</name>
</gene>
<dbReference type="OrthoDB" id="5865767at2759"/>
<dbReference type="Gene3D" id="3.30.160.60">
    <property type="entry name" value="Classic Zinc Finger"/>
    <property type="match status" value="1"/>
</dbReference>
<dbReference type="PANTHER" id="PTHR37283">
    <property type="entry name" value="PH DOMAIN-CONTAINING PROTEIN YHR131C"/>
    <property type="match status" value="1"/>
</dbReference>
<reference evidence="3 4" key="1">
    <citation type="submission" date="2015-07" db="EMBL/GenBank/DDBJ databases">
        <title>Comparative genomics of the Sigatoka disease complex on banana suggests a link between parallel evolutionary changes in Pseudocercospora fijiensis and Pseudocercospora eumusae and increased virulence on the banana host.</title>
        <authorList>
            <person name="Chang T.-C."/>
            <person name="Salvucci A."/>
            <person name="Crous P.W."/>
            <person name="Stergiopoulos I."/>
        </authorList>
    </citation>
    <scope>NUCLEOTIDE SEQUENCE [LARGE SCALE GENOMIC DNA]</scope>
    <source>
        <strain evidence="3 4">CBS 116634</strain>
    </source>
</reference>
<feature type="region of interest" description="Disordered" evidence="1">
    <location>
        <begin position="1040"/>
        <end position="1066"/>
    </location>
</feature>
<name>A0A139IW78_9PEZI</name>
<comment type="caution">
    <text evidence="3">The sequence shown here is derived from an EMBL/GenBank/DDBJ whole genome shotgun (WGS) entry which is preliminary data.</text>
</comment>
<dbReference type="AlphaFoldDB" id="A0A139IW78"/>
<feature type="region of interest" description="Disordered" evidence="1">
    <location>
        <begin position="264"/>
        <end position="313"/>
    </location>
</feature>
<feature type="compositionally biased region" description="Low complexity" evidence="1">
    <location>
        <begin position="285"/>
        <end position="300"/>
    </location>
</feature>
<feature type="compositionally biased region" description="Polar residues" evidence="1">
    <location>
        <begin position="301"/>
        <end position="311"/>
    </location>
</feature>
<feature type="compositionally biased region" description="Low complexity" evidence="1">
    <location>
        <begin position="1043"/>
        <end position="1056"/>
    </location>
</feature>
<feature type="compositionally biased region" description="Polar residues" evidence="1">
    <location>
        <begin position="219"/>
        <end position="230"/>
    </location>
</feature>
<feature type="region of interest" description="Disordered" evidence="1">
    <location>
        <begin position="841"/>
        <end position="896"/>
    </location>
</feature>
<feature type="compositionally biased region" description="Basic and acidic residues" evidence="1">
    <location>
        <begin position="1"/>
        <end position="15"/>
    </location>
</feature>
<feature type="region of interest" description="Disordered" evidence="1">
    <location>
        <begin position="46"/>
        <end position="251"/>
    </location>
</feature>
<feature type="compositionally biased region" description="Low complexity" evidence="1">
    <location>
        <begin position="96"/>
        <end position="107"/>
    </location>
</feature>
<evidence type="ECO:0000313" key="3">
    <source>
        <dbReference type="EMBL" id="KXT18998.1"/>
    </source>
</evidence>
<feature type="compositionally biased region" description="Basic and acidic residues" evidence="1">
    <location>
        <begin position="66"/>
        <end position="76"/>
    </location>
</feature>
<dbReference type="Proteomes" id="UP000073492">
    <property type="component" value="Unassembled WGS sequence"/>
</dbReference>
<dbReference type="EMBL" id="LFZO01000001">
    <property type="protein sequence ID" value="KXT18998.1"/>
    <property type="molecule type" value="Genomic_DNA"/>
</dbReference>
<feature type="domain" description="C2H2-type" evidence="2">
    <location>
        <begin position="368"/>
        <end position="397"/>
    </location>
</feature>
<evidence type="ECO:0000256" key="1">
    <source>
        <dbReference type="SAM" id="MobiDB-lite"/>
    </source>
</evidence>
<feature type="region of interest" description="Disordered" evidence="1">
    <location>
        <begin position="997"/>
        <end position="1019"/>
    </location>
</feature>
<feature type="compositionally biased region" description="Polar residues" evidence="1">
    <location>
        <begin position="997"/>
        <end position="1006"/>
    </location>
</feature>
<dbReference type="STRING" id="113226.A0A139IW78"/>
<dbReference type="SMART" id="SM00355">
    <property type="entry name" value="ZnF_C2H2"/>
    <property type="match status" value="2"/>
</dbReference>
<organism evidence="3 4">
    <name type="scientific">Pseudocercospora musae</name>
    <dbReference type="NCBI Taxonomy" id="113226"/>
    <lineage>
        <taxon>Eukaryota</taxon>
        <taxon>Fungi</taxon>
        <taxon>Dikarya</taxon>
        <taxon>Ascomycota</taxon>
        <taxon>Pezizomycotina</taxon>
        <taxon>Dothideomycetes</taxon>
        <taxon>Dothideomycetidae</taxon>
        <taxon>Mycosphaerellales</taxon>
        <taxon>Mycosphaerellaceae</taxon>
        <taxon>Pseudocercospora</taxon>
    </lineage>
</organism>
<feature type="compositionally biased region" description="Polar residues" evidence="1">
    <location>
        <begin position="143"/>
        <end position="178"/>
    </location>
</feature>
<protein>
    <recommendedName>
        <fullName evidence="2">C2H2-type domain-containing protein</fullName>
    </recommendedName>
</protein>
<feature type="compositionally biased region" description="Pro residues" evidence="1">
    <location>
        <begin position="273"/>
        <end position="284"/>
    </location>
</feature>